<organism evidence="1 2">
    <name type="scientific">Microbacterium resistens</name>
    <dbReference type="NCBI Taxonomy" id="156977"/>
    <lineage>
        <taxon>Bacteria</taxon>
        <taxon>Bacillati</taxon>
        <taxon>Actinomycetota</taxon>
        <taxon>Actinomycetes</taxon>
        <taxon>Micrococcales</taxon>
        <taxon>Microbacteriaceae</taxon>
        <taxon>Microbacterium</taxon>
    </lineage>
</organism>
<dbReference type="Proteomes" id="UP001259347">
    <property type="component" value="Unassembled WGS sequence"/>
</dbReference>
<dbReference type="CDD" id="cd00085">
    <property type="entry name" value="HNHc"/>
    <property type="match status" value="1"/>
</dbReference>
<dbReference type="InterPro" id="IPR003615">
    <property type="entry name" value="HNH_nuc"/>
</dbReference>
<accession>A0ABU1SE41</accession>
<gene>
    <name evidence="1" type="ORF">J2Y69_002489</name>
</gene>
<name>A0ABU1SE41_9MICO</name>
<dbReference type="EMBL" id="JAVDUM010000010">
    <property type="protein sequence ID" value="MDR6867881.1"/>
    <property type="molecule type" value="Genomic_DNA"/>
</dbReference>
<protein>
    <recommendedName>
        <fullName evidence="3">HNH endonuclease</fullName>
    </recommendedName>
</protein>
<comment type="caution">
    <text evidence="1">The sequence shown here is derived from an EMBL/GenBank/DDBJ whole genome shotgun (WGS) entry which is preliminary data.</text>
</comment>
<evidence type="ECO:0000313" key="1">
    <source>
        <dbReference type="EMBL" id="MDR6867881.1"/>
    </source>
</evidence>
<reference evidence="1 2" key="1">
    <citation type="submission" date="2023-07" db="EMBL/GenBank/DDBJ databases">
        <title>Sorghum-associated microbial communities from plants grown in Nebraska, USA.</title>
        <authorList>
            <person name="Schachtman D."/>
        </authorList>
    </citation>
    <scope>NUCLEOTIDE SEQUENCE [LARGE SCALE GENOMIC DNA]</scope>
    <source>
        <strain evidence="1 2">2980</strain>
    </source>
</reference>
<proteinExistence type="predicted"/>
<evidence type="ECO:0000313" key="2">
    <source>
        <dbReference type="Proteomes" id="UP001259347"/>
    </source>
</evidence>
<sequence>MQACARCGVQIWDNGSRHHRKLRSRGGGDEVSNGVLLCGSGTTGCHGWAHAHPAEATRLGFIVPGYADPAAWPILHALYGWVLLDDVGKAEPTPPPE</sequence>
<keyword evidence="2" id="KW-1185">Reference proteome</keyword>
<evidence type="ECO:0008006" key="3">
    <source>
        <dbReference type="Google" id="ProtNLM"/>
    </source>
</evidence>